<feature type="transmembrane region" description="Helical" evidence="1">
    <location>
        <begin position="16"/>
        <end position="35"/>
    </location>
</feature>
<protein>
    <submittedName>
        <fullName evidence="2">Succinate dehydrogenase / fumarate reductase cytochrome b subunit</fullName>
    </submittedName>
</protein>
<evidence type="ECO:0000256" key="1">
    <source>
        <dbReference type="SAM" id="Phobius"/>
    </source>
</evidence>
<dbReference type="Gene3D" id="1.20.1300.10">
    <property type="entry name" value="Fumarate reductase/succinate dehydrogenase, transmembrane subunit"/>
    <property type="match status" value="1"/>
</dbReference>
<keyword evidence="1" id="KW-0812">Transmembrane</keyword>
<dbReference type="RefSeq" id="WP_073124809.1">
    <property type="nucleotide sequence ID" value="NZ_FRAA01000009.1"/>
</dbReference>
<dbReference type="InterPro" id="IPR034804">
    <property type="entry name" value="SQR/QFR_C/D"/>
</dbReference>
<keyword evidence="1" id="KW-1133">Transmembrane helix</keyword>
<dbReference type="Proteomes" id="UP000184474">
    <property type="component" value="Unassembled WGS sequence"/>
</dbReference>
<dbReference type="CDD" id="cd03498">
    <property type="entry name" value="SQR_TypeB_2_TM"/>
    <property type="match status" value="1"/>
</dbReference>
<name>A0A1M6VF98_REIAG</name>
<feature type="transmembrane region" description="Helical" evidence="1">
    <location>
        <begin position="162"/>
        <end position="182"/>
    </location>
</feature>
<feature type="transmembrane region" description="Helical" evidence="1">
    <location>
        <begin position="63"/>
        <end position="83"/>
    </location>
</feature>
<dbReference type="GO" id="GO:0016020">
    <property type="term" value="C:membrane"/>
    <property type="evidence" value="ECO:0007669"/>
    <property type="project" value="InterPro"/>
</dbReference>
<dbReference type="NCBIfam" id="TIGR02046">
    <property type="entry name" value="sdhC_b558_fam"/>
    <property type="match status" value="1"/>
</dbReference>
<keyword evidence="1" id="KW-0472">Membrane</keyword>
<sequence>MSWFTQSISGTIGKKLLMSLTGLFLILFLVIHLAGNLQLLAGDGGKAFNIYAYNMAHNPLIKFVSYGNFFFILVHIIDGIILTRQNKSARKVKYAVSTNDSKSSWASKNMALLGIIILVFIIAHLAGFWYKFKNGSLADVVYDGVTYPNGYEVVSFAFSQPLYAGFYVICMVFLGFHLSHGFSSAFQTLGLNHKKYTPFIKKLGVLYSILVAAGFAIIPIVMYLKG</sequence>
<feature type="transmembrane region" description="Helical" evidence="1">
    <location>
        <begin position="110"/>
        <end position="130"/>
    </location>
</feature>
<evidence type="ECO:0000313" key="3">
    <source>
        <dbReference type="Proteomes" id="UP000184474"/>
    </source>
</evidence>
<organism evidence="2 3">
    <name type="scientific">Reichenbachiella agariperforans</name>
    <dbReference type="NCBI Taxonomy" id="156994"/>
    <lineage>
        <taxon>Bacteria</taxon>
        <taxon>Pseudomonadati</taxon>
        <taxon>Bacteroidota</taxon>
        <taxon>Cytophagia</taxon>
        <taxon>Cytophagales</taxon>
        <taxon>Reichenbachiellaceae</taxon>
        <taxon>Reichenbachiella</taxon>
    </lineage>
</organism>
<evidence type="ECO:0000313" key="2">
    <source>
        <dbReference type="EMBL" id="SHK80203.1"/>
    </source>
</evidence>
<dbReference type="InterPro" id="IPR011138">
    <property type="entry name" value="Cytochrome_b-558"/>
</dbReference>
<gene>
    <name evidence="2" type="ORF">SAMN04488028_10928</name>
</gene>
<accession>A0A1M6VF98</accession>
<dbReference type="AlphaFoldDB" id="A0A1M6VF98"/>
<dbReference type="EMBL" id="FRAA01000009">
    <property type="protein sequence ID" value="SHK80203.1"/>
    <property type="molecule type" value="Genomic_DNA"/>
</dbReference>
<reference evidence="3" key="1">
    <citation type="submission" date="2016-11" db="EMBL/GenBank/DDBJ databases">
        <authorList>
            <person name="Varghese N."/>
            <person name="Submissions S."/>
        </authorList>
    </citation>
    <scope>NUCLEOTIDE SEQUENCE [LARGE SCALE GENOMIC DNA]</scope>
    <source>
        <strain evidence="3">DSM 26134</strain>
    </source>
</reference>
<proteinExistence type="predicted"/>
<keyword evidence="3" id="KW-1185">Reference proteome</keyword>
<dbReference type="STRING" id="156994.SAMN04488028_10928"/>
<feature type="transmembrane region" description="Helical" evidence="1">
    <location>
        <begin position="203"/>
        <end position="224"/>
    </location>
</feature>
<dbReference type="SUPFAM" id="SSF81343">
    <property type="entry name" value="Fumarate reductase respiratory complex transmembrane subunits"/>
    <property type="match status" value="1"/>
</dbReference>